<dbReference type="RefSeq" id="WP_040274273.1">
    <property type="nucleotide sequence ID" value="NZ_JAJNCM010000016.1"/>
</dbReference>
<dbReference type="SUPFAM" id="SSF53474">
    <property type="entry name" value="alpha/beta-Hydrolases"/>
    <property type="match status" value="1"/>
</dbReference>
<evidence type="ECO:0000256" key="1">
    <source>
        <dbReference type="ARBA" id="ARBA00010515"/>
    </source>
</evidence>
<reference evidence="4 5" key="1">
    <citation type="journal article" date="2014" name="Genome Announc.">
        <title>Draft Genome Sequence of Propane- and Butane-Oxidizing Actinobacterium Rhodococcus ruber IEGM 231.</title>
        <authorList>
            <person name="Ivshina I.B."/>
            <person name="Kuyukina M.S."/>
            <person name="Krivoruchko A.V."/>
            <person name="Barbe V."/>
            <person name="Fischer C."/>
        </authorList>
    </citation>
    <scope>NUCLEOTIDE SEQUENCE [LARGE SCALE GENOMIC DNA]</scope>
</reference>
<dbReference type="EMBL" id="CCSD01000095">
    <property type="protein sequence ID" value="CDZ91082.1"/>
    <property type="molecule type" value="Genomic_DNA"/>
</dbReference>
<organism evidence="4 5">
    <name type="scientific">Rhodococcus ruber</name>
    <dbReference type="NCBI Taxonomy" id="1830"/>
    <lineage>
        <taxon>Bacteria</taxon>
        <taxon>Bacillati</taxon>
        <taxon>Actinomycetota</taxon>
        <taxon>Actinomycetes</taxon>
        <taxon>Mycobacteriales</taxon>
        <taxon>Nocardiaceae</taxon>
        <taxon>Rhodococcus</taxon>
    </lineage>
</organism>
<dbReference type="AlphaFoldDB" id="A0A098BS57"/>
<dbReference type="Pfam" id="PF07859">
    <property type="entry name" value="Abhydrolase_3"/>
    <property type="match status" value="1"/>
</dbReference>
<proteinExistence type="inferred from homology"/>
<gene>
    <name evidence="4" type="ORF">RHRU231_800009</name>
</gene>
<dbReference type="Gene3D" id="3.40.50.1820">
    <property type="entry name" value="alpha/beta hydrolase"/>
    <property type="match status" value="1"/>
</dbReference>
<evidence type="ECO:0000259" key="3">
    <source>
        <dbReference type="Pfam" id="PF07859"/>
    </source>
</evidence>
<name>A0A098BS57_9NOCA</name>
<protein>
    <submittedName>
        <fullName evidence="4">Putative esterase/deacetylase</fullName>
    </submittedName>
</protein>
<dbReference type="PANTHER" id="PTHR48081">
    <property type="entry name" value="AB HYDROLASE SUPERFAMILY PROTEIN C4A8.06C"/>
    <property type="match status" value="1"/>
</dbReference>
<sequence length="301" mass="31681">MGIAQPNALYELYSQMAVRMAAEPPMDLPALRDMLEGLATLAAEPTEVTYEDVDAGGVHAILITPAGARTDRVIVYAHGGGCVTGSSASHRKVAAHLAKATGTRAVVPDFRLAPENPFPAQIEDLVTVHRWLRDQGYAPEATAVAGDSAGGNLSISTVLELRELGEPLPAAIVAFSPWLDLEVAGETMKSNADSDALISPEVSGMMAGLYLGETAATNALANPLYADLTGLPPLYASAGDAETLMDNAQRIVDQARAAGVETTLELQPGQQHVYVFMAGRSKEADETIANAGEWLKARFGR</sequence>
<dbReference type="InterPro" id="IPR050300">
    <property type="entry name" value="GDXG_lipolytic_enzyme"/>
</dbReference>
<dbReference type="Proteomes" id="UP000042997">
    <property type="component" value="Unassembled WGS sequence"/>
</dbReference>
<evidence type="ECO:0000256" key="2">
    <source>
        <dbReference type="ARBA" id="ARBA00022801"/>
    </source>
</evidence>
<accession>A0A098BS57</accession>
<dbReference type="PANTHER" id="PTHR48081:SF30">
    <property type="entry name" value="ACETYL-HYDROLASE LIPR-RELATED"/>
    <property type="match status" value="1"/>
</dbReference>
<dbReference type="InterPro" id="IPR029058">
    <property type="entry name" value="AB_hydrolase_fold"/>
</dbReference>
<dbReference type="OrthoDB" id="9803828at2"/>
<evidence type="ECO:0000313" key="5">
    <source>
        <dbReference type="Proteomes" id="UP000042997"/>
    </source>
</evidence>
<comment type="similarity">
    <text evidence="1">Belongs to the 'GDXG' lipolytic enzyme family.</text>
</comment>
<dbReference type="GO" id="GO:0004806">
    <property type="term" value="F:triacylglycerol lipase activity"/>
    <property type="evidence" value="ECO:0007669"/>
    <property type="project" value="TreeGrafter"/>
</dbReference>
<evidence type="ECO:0000313" key="4">
    <source>
        <dbReference type="EMBL" id="CDZ91082.1"/>
    </source>
</evidence>
<dbReference type="InterPro" id="IPR013094">
    <property type="entry name" value="AB_hydrolase_3"/>
</dbReference>
<keyword evidence="2" id="KW-0378">Hydrolase</keyword>
<feature type="domain" description="Alpha/beta hydrolase fold-3" evidence="3">
    <location>
        <begin position="74"/>
        <end position="275"/>
    </location>
</feature>